<dbReference type="AlphaFoldDB" id="A0A8X7C5F6"/>
<dbReference type="Proteomes" id="UP000886998">
    <property type="component" value="Unassembled WGS sequence"/>
</dbReference>
<evidence type="ECO:0000313" key="1">
    <source>
        <dbReference type="EMBL" id="GFY57961.1"/>
    </source>
</evidence>
<sequence length="78" mass="8900">MSSILCCERCSVWCKRGRSCGKTENSDFITPRKCNSFPDNDISRRRVPNLRSLYGGAKVRFAFTEVDTVPIPDETRPK</sequence>
<reference evidence="1" key="1">
    <citation type="submission" date="2020-08" db="EMBL/GenBank/DDBJ databases">
        <title>Multicomponent nature underlies the extraordinary mechanical properties of spider dragline silk.</title>
        <authorList>
            <person name="Kono N."/>
            <person name="Nakamura H."/>
            <person name="Mori M."/>
            <person name="Yoshida Y."/>
            <person name="Ohtoshi R."/>
            <person name="Malay A.D."/>
            <person name="Moran D.A.P."/>
            <person name="Tomita M."/>
            <person name="Numata K."/>
            <person name="Arakawa K."/>
        </authorList>
    </citation>
    <scope>NUCLEOTIDE SEQUENCE</scope>
</reference>
<proteinExistence type="predicted"/>
<protein>
    <submittedName>
        <fullName evidence="1">Uncharacterized protein</fullName>
    </submittedName>
</protein>
<name>A0A8X7C5F6_9ARAC</name>
<dbReference type="EMBL" id="BMAV01011828">
    <property type="protein sequence ID" value="GFY57961.1"/>
    <property type="molecule type" value="Genomic_DNA"/>
</dbReference>
<organism evidence="1 2">
    <name type="scientific">Trichonephila inaurata madagascariensis</name>
    <dbReference type="NCBI Taxonomy" id="2747483"/>
    <lineage>
        <taxon>Eukaryota</taxon>
        <taxon>Metazoa</taxon>
        <taxon>Ecdysozoa</taxon>
        <taxon>Arthropoda</taxon>
        <taxon>Chelicerata</taxon>
        <taxon>Arachnida</taxon>
        <taxon>Araneae</taxon>
        <taxon>Araneomorphae</taxon>
        <taxon>Entelegynae</taxon>
        <taxon>Araneoidea</taxon>
        <taxon>Nephilidae</taxon>
        <taxon>Trichonephila</taxon>
        <taxon>Trichonephila inaurata</taxon>
    </lineage>
</organism>
<comment type="caution">
    <text evidence="1">The sequence shown here is derived from an EMBL/GenBank/DDBJ whole genome shotgun (WGS) entry which is preliminary data.</text>
</comment>
<keyword evidence="2" id="KW-1185">Reference proteome</keyword>
<gene>
    <name evidence="1" type="ORF">TNIN_334251</name>
</gene>
<accession>A0A8X7C5F6</accession>
<evidence type="ECO:0000313" key="2">
    <source>
        <dbReference type="Proteomes" id="UP000886998"/>
    </source>
</evidence>